<dbReference type="SUPFAM" id="SSF82153">
    <property type="entry name" value="FAS1 domain"/>
    <property type="match status" value="2"/>
</dbReference>
<proteinExistence type="predicted"/>
<dbReference type="OrthoDB" id="7700931at2759"/>
<dbReference type="AlphaFoldDB" id="A0A0B4HX58"/>
<sequence length="366" mass="41266">MEQQSTFPLELDELERLYNQLDGEAPKVSMDCSRDHLTLLELLESEPASNNFVERLKKHHDLLKLLQSTTYGEYTVFVPVDAGWTESDKMQCHENMLAMHISPHYLSTTALKDWPNLPTLLRTGASNRKPVLQSSFGSSGWWINRCNRIVKSNMMARNGIAHLIQRPCPPPPQVDSVVQGRQDLCFVSEAIRQLSHEELISTTQAQTLFVPSDEAFGELGSDVVNFLSKTEQGRPYMLALLKLHILPQVTVFCNFIWPKNDTEERWTSSHVPRKIKGKVCYTFASLASDKQGGAFCVTVAFYRFRGLVSMLVNQSARVTSQDHCAMNGAVHVIDRVLLPLGDECATNPGSRHLTVHQLKKVLAEYI</sequence>
<accession>A0A0B4HX58</accession>
<dbReference type="Gene3D" id="2.30.180.10">
    <property type="entry name" value="FAS1 domain"/>
    <property type="match status" value="2"/>
</dbReference>
<evidence type="ECO:0000259" key="1">
    <source>
        <dbReference type="PROSITE" id="PS50213"/>
    </source>
</evidence>
<dbReference type="EMBL" id="AZNH01000046">
    <property type="protein sequence ID" value="KID84164.1"/>
    <property type="molecule type" value="Genomic_DNA"/>
</dbReference>
<gene>
    <name evidence="2" type="ORF">MGU_08578</name>
</gene>
<organism evidence="2 3">
    <name type="scientific">Metarhizium guizhouense (strain ARSEF 977)</name>
    <dbReference type="NCBI Taxonomy" id="1276136"/>
    <lineage>
        <taxon>Eukaryota</taxon>
        <taxon>Fungi</taxon>
        <taxon>Dikarya</taxon>
        <taxon>Ascomycota</taxon>
        <taxon>Pezizomycotina</taxon>
        <taxon>Sordariomycetes</taxon>
        <taxon>Hypocreomycetidae</taxon>
        <taxon>Hypocreales</taxon>
        <taxon>Clavicipitaceae</taxon>
        <taxon>Metarhizium</taxon>
    </lineage>
</organism>
<evidence type="ECO:0000313" key="2">
    <source>
        <dbReference type="EMBL" id="KID84164.1"/>
    </source>
</evidence>
<protein>
    <submittedName>
        <fullName evidence="2">Fasciclin domain family protein</fullName>
    </submittedName>
</protein>
<keyword evidence="3" id="KW-1185">Reference proteome</keyword>
<reference evidence="2 3" key="1">
    <citation type="journal article" date="2014" name="Proc. Natl. Acad. Sci. U.S.A.">
        <title>Trajectory and genomic determinants of fungal-pathogen speciation and host adaptation.</title>
        <authorList>
            <person name="Hu X."/>
            <person name="Xiao G."/>
            <person name="Zheng P."/>
            <person name="Shang Y."/>
            <person name="Su Y."/>
            <person name="Zhang X."/>
            <person name="Liu X."/>
            <person name="Zhan S."/>
            <person name="St Leger R.J."/>
            <person name="Wang C."/>
        </authorList>
    </citation>
    <scope>NUCLEOTIDE SEQUENCE [LARGE SCALE GENOMIC DNA]</scope>
    <source>
        <strain evidence="2 3">ARSEF 977</strain>
    </source>
</reference>
<comment type="caution">
    <text evidence="2">The sequence shown here is derived from an EMBL/GenBank/DDBJ whole genome shotgun (WGS) entry which is preliminary data.</text>
</comment>
<dbReference type="PANTHER" id="PTHR10900">
    <property type="entry name" value="PERIOSTIN-RELATED"/>
    <property type="match status" value="1"/>
</dbReference>
<name>A0A0B4HX58_METGA</name>
<dbReference type="Pfam" id="PF02469">
    <property type="entry name" value="Fasciclin"/>
    <property type="match status" value="2"/>
</dbReference>
<feature type="domain" description="FAS1" evidence="1">
    <location>
        <begin position="36"/>
        <end position="168"/>
    </location>
</feature>
<dbReference type="PROSITE" id="PS50213">
    <property type="entry name" value="FAS1"/>
    <property type="match status" value="2"/>
</dbReference>
<dbReference type="InterPro" id="IPR000782">
    <property type="entry name" value="FAS1_domain"/>
</dbReference>
<dbReference type="InterPro" id="IPR036378">
    <property type="entry name" value="FAS1_dom_sf"/>
</dbReference>
<evidence type="ECO:0000313" key="3">
    <source>
        <dbReference type="Proteomes" id="UP000031192"/>
    </source>
</evidence>
<feature type="domain" description="FAS1" evidence="1">
    <location>
        <begin position="171"/>
        <end position="337"/>
    </location>
</feature>
<dbReference type="PANTHER" id="PTHR10900:SF77">
    <property type="entry name" value="FI19380P1"/>
    <property type="match status" value="1"/>
</dbReference>
<dbReference type="HOGENOM" id="CLU_064545_0_0_1"/>
<dbReference type="Proteomes" id="UP000031192">
    <property type="component" value="Unassembled WGS sequence"/>
</dbReference>
<dbReference type="InterPro" id="IPR050904">
    <property type="entry name" value="Adhesion/Biosynth-related"/>
</dbReference>
<dbReference type="SMART" id="SM00554">
    <property type="entry name" value="FAS1"/>
    <property type="match status" value="2"/>
</dbReference>